<comment type="caution">
    <text evidence="2">The sequence shown here is derived from an EMBL/GenBank/DDBJ whole genome shotgun (WGS) entry which is preliminary data.</text>
</comment>
<name>A0A6L2J9I2_TANCI</name>
<evidence type="ECO:0000313" key="2">
    <source>
        <dbReference type="EMBL" id="GEU33576.1"/>
    </source>
</evidence>
<gene>
    <name evidence="2" type="ORF">Tci_005554</name>
</gene>
<organism evidence="2">
    <name type="scientific">Tanacetum cinerariifolium</name>
    <name type="common">Dalmatian daisy</name>
    <name type="synonym">Chrysanthemum cinerariifolium</name>
    <dbReference type="NCBI Taxonomy" id="118510"/>
    <lineage>
        <taxon>Eukaryota</taxon>
        <taxon>Viridiplantae</taxon>
        <taxon>Streptophyta</taxon>
        <taxon>Embryophyta</taxon>
        <taxon>Tracheophyta</taxon>
        <taxon>Spermatophyta</taxon>
        <taxon>Magnoliopsida</taxon>
        <taxon>eudicotyledons</taxon>
        <taxon>Gunneridae</taxon>
        <taxon>Pentapetalae</taxon>
        <taxon>asterids</taxon>
        <taxon>campanulids</taxon>
        <taxon>Asterales</taxon>
        <taxon>Asteraceae</taxon>
        <taxon>Asteroideae</taxon>
        <taxon>Anthemideae</taxon>
        <taxon>Anthemidinae</taxon>
        <taxon>Tanacetum</taxon>
    </lineage>
</organism>
<dbReference type="AlphaFoldDB" id="A0A6L2J9I2"/>
<proteinExistence type="predicted"/>
<protein>
    <submittedName>
        <fullName evidence="2">Uncharacterized protein</fullName>
    </submittedName>
</protein>
<reference evidence="2" key="1">
    <citation type="journal article" date="2019" name="Sci. Rep.">
        <title>Draft genome of Tanacetum cinerariifolium, the natural source of mosquito coil.</title>
        <authorList>
            <person name="Yamashiro T."/>
            <person name="Shiraishi A."/>
            <person name="Satake H."/>
            <person name="Nakayama K."/>
        </authorList>
    </citation>
    <scope>NUCLEOTIDE SEQUENCE</scope>
</reference>
<evidence type="ECO:0000256" key="1">
    <source>
        <dbReference type="SAM" id="MobiDB-lite"/>
    </source>
</evidence>
<feature type="region of interest" description="Disordered" evidence="1">
    <location>
        <begin position="35"/>
        <end position="54"/>
    </location>
</feature>
<sequence length="219" mass="24330">MLLGLKDFLSAVEITAAGYGFYCWHSVQPVEARILADTPKPTSPKTSSSGKRKNRETCFVCRSVDHLIKDCNYHAMKKAQPTPRNYVHTGTHKQNASFTHHHPQMHMVPAAVLTQSKPISTAVRPIYAAVPKIMVTRPRHAHSIDTKSKSTFRRHITHGQSPKISNSTPRVTAAQTPVVNATKGKKEKWNNIDAAQPKLMLLVYMVTAADVNKEVSTDN</sequence>
<dbReference type="EMBL" id="BKCJ010000479">
    <property type="protein sequence ID" value="GEU33576.1"/>
    <property type="molecule type" value="Genomic_DNA"/>
</dbReference>
<accession>A0A6L2J9I2</accession>
<feature type="compositionally biased region" description="Low complexity" evidence="1">
    <location>
        <begin position="38"/>
        <end position="49"/>
    </location>
</feature>